<dbReference type="EMBL" id="JRQI01000004">
    <property type="protein sequence ID" value="KGK59591.1"/>
    <property type="molecule type" value="Genomic_DNA"/>
</dbReference>
<gene>
    <name evidence="2" type="ORF">NC00_01335</name>
</gene>
<evidence type="ECO:0008006" key="4">
    <source>
        <dbReference type="Google" id="ProtNLM"/>
    </source>
</evidence>
<dbReference type="Proteomes" id="UP000029879">
    <property type="component" value="Unassembled WGS sequence"/>
</dbReference>
<comment type="caution">
    <text evidence="2">The sequence shown here is derived from an EMBL/GenBank/DDBJ whole genome shotgun (WGS) entry which is preliminary data.</text>
</comment>
<evidence type="ECO:0000313" key="2">
    <source>
        <dbReference type="EMBL" id="KGK59591.1"/>
    </source>
</evidence>
<evidence type="ECO:0000256" key="1">
    <source>
        <dbReference type="SAM" id="Phobius"/>
    </source>
</evidence>
<protein>
    <recommendedName>
        <fullName evidence="4">Transmembrane protein</fullName>
    </recommendedName>
</protein>
<keyword evidence="1" id="KW-0472">Membrane</keyword>
<accession>A0AB34PE87</accession>
<evidence type="ECO:0000313" key="3">
    <source>
        <dbReference type="Proteomes" id="UP000029879"/>
    </source>
</evidence>
<name>A0AB34PE87_9XANT</name>
<organism evidence="2 3">
    <name type="scientific">Xanthomonas cannabis pv. phaseoli</name>
    <dbReference type="NCBI Taxonomy" id="1885902"/>
    <lineage>
        <taxon>Bacteria</taxon>
        <taxon>Pseudomonadati</taxon>
        <taxon>Pseudomonadota</taxon>
        <taxon>Gammaproteobacteria</taxon>
        <taxon>Lysobacterales</taxon>
        <taxon>Lysobacteraceae</taxon>
        <taxon>Xanthomonas</taxon>
    </lineage>
</organism>
<keyword evidence="1" id="KW-0812">Transmembrane</keyword>
<keyword evidence="1" id="KW-1133">Transmembrane helix</keyword>
<proteinExistence type="predicted"/>
<sequence length="99" mass="11395">MGLVVSIVWMILAVWRFDEGLRWNIKKKSARILGFVLYSLLIFLGITLVLLVGRFRDNQAVVNACDTYGISPTTKVYKADECTRLRSQREAYRDRLEGP</sequence>
<reference evidence="2 3" key="1">
    <citation type="submission" date="2014-10" db="EMBL/GenBank/DDBJ databases">
        <title>Genome sequence of a Xanthomonas strain that is pathogenic on beans.</title>
        <authorList>
            <person name="Aritua V."/>
            <person name="Sapp M."/>
            <person name="Harrison J."/>
            <person name="Smith J."/>
            <person name="Studholme D."/>
        </authorList>
    </citation>
    <scope>NUCLEOTIDE SEQUENCE [LARGE SCALE GENOMIC DNA]</scope>
    <source>
        <strain evidence="2 3">Nyagatare</strain>
    </source>
</reference>
<dbReference type="AlphaFoldDB" id="A0AB34PE87"/>
<feature type="transmembrane region" description="Helical" evidence="1">
    <location>
        <begin position="32"/>
        <end position="52"/>
    </location>
</feature>